<dbReference type="EMBL" id="JBEPTQ010000002">
    <property type="protein sequence ID" value="MET4724880.1"/>
    <property type="molecule type" value="Genomic_DNA"/>
</dbReference>
<dbReference type="RefSeq" id="WP_354270499.1">
    <property type="nucleotide sequence ID" value="NZ_JBEPTQ010000002.1"/>
</dbReference>
<sequence length="211" mass="23403">MTPQQLLAELQKTTELLDWILKLVPLCGGGSNLLWAPADLEAQFKVLGIAGGTFIDRYSSFLKRTDWVHNAFEDLISKSPALRQTCRADAGIASGTVNDAEFNGHVYSFRSSQGLGDVIALPMGAMPLISSGAEMLMLLADTSLCETLGNALTKKGLGKDSEPWLLRLRRRLVRFSSRPYLAKRFSKQIGWQFGMMIHRYVHLGTAETRRT</sequence>
<organism evidence="1 2">
    <name type="scientific">Bradyrhizobium japonicum</name>
    <dbReference type="NCBI Taxonomy" id="375"/>
    <lineage>
        <taxon>Bacteria</taxon>
        <taxon>Pseudomonadati</taxon>
        <taxon>Pseudomonadota</taxon>
        <taxon>Alphaproteobacteria</taxon>
        <taxon>Hyphomicrobiales</taxon>
        <taxon>Nitrobacteraceae</taxon>
        <taxon>Bradyrhizobium</taxon>
    </lineage>
</organism>
<reference evidence="1 2" key="1">
    <citation type="submission" date="2024-06" db="EMBL/GenBank/DDBJ databases">
        <title>Genomic Encyclopedia of Type Strains, Phase V (KMG-V): Genome sequencing to study the core and pangenomes of soil and plant-associated prokaryotes.</title>
        <authorList>
            <person name="Whitman W."/>
        </authorList>
    </citation>
    <scope>NUCLEOTIDE SEQUENCE [LARGE SCALE GENOMIC DNA]</scope>
    <source>
        <strain evidence="1 2">USDA 160</strain>
    </source>
</reference>
<gene>
    <name evidence="1" type="ORF">ABIF63_008986</name>
</gene>
<keyword evidence="2" id="KW-1185">Reference proteome</keyword>
<name>A0ABV2S6S9_BRAJP</name>
<dbReference type="Proteomes" id="UP001549291">
    <property type="component" value="Unassembled WGS sequence"/>
</dbReference>
<comment type="caution">
    <text evidence="1">The sequence shown here is derived from an EMBL/GenBank/DDBJ whole genome shotgun (WGS) entry which is preliminary data.</text>
</comment>
<accession>A0ABV2S6S9</accession>
<evidence type="ECO:0000313" key="2">
    <source>
        <dbReference type="Proteomes" id="UP001549291"/>
    </source>
</evidence>
<evidence type="ECO:0000313" key="1">
    <source>
        <dbReference type="EMBL" id="MET4724880.1"/>
    </source>
</evidence>
<proteinExistence type="predicted"/>
<protein>
    <submittedName>
        <fullName evidence="1">Uncharacterized protein</fullName>
    </submittedName>
</protein>